<gene>
    <name evidence="2" type="ORF">DLJ74_19115</name>
</gene>
<dbReference type="Proteomes" id="UP000245624">
    <property type="component" value="Unassembled WGS sequence"/>
</dbReference>
<protein>
    <submittedName>
        <fullName evidence="2">DUF4305 domain-containing protein</fullName>
    </submittedName>
</protein>
<dbReference type="EMBL" id="QGTD01000021">
    <property type="protein sequence ID" value="PWU66537.1"/>
    <property type="molecule type" value="Genomic_DNA"/>
</dbReference>
<keyword evidence="3" id="KW-1185">Reference proteome</keyword>
<proteinExistence type="predicted"/>
<feature type="transmembrane region" description="Helical" evidence="1">
    <location>
        <begin position="7"/>
        <end position="24"/>
    </location>
</feature>
<accession>A0A317KSV2</accession>
<organism evidence="2 3">
    <name type="scientific">Gracilibacillus dipsosauri</name>
    <dbReference type="NCBI Taxonomy" id="178340"/>
    <lineage>
        <taxon>Bacteria</taxon>
        <taxon>Bacillati</taxon>
        <taxon>Bacillota</taxon>
        <taxon>Bacilli</taxon>
        <taxon>Bacillales</taxon>
        <taxon>Bacillaceae</taxon>
        <taxon>Gracilibacillus</taxon>
    </lineage>
</organism>
<keyword evidence="1" id="KW-0472">Membrane</keyword>
<evidence type="ECO:0000256" key="1">
    <source>
        <dbReference type="SAM" id="Phobius"/>
    </source>
</evidence>
<reference evidence="2 3" key="1">
    <citation type="submission" date="2018-05" db="EMBL/GenBank/DDBJ databases">
        <title>Genomic analysis of Gracilibacillus dipsosauri DD1 reveals novel features of a salt-tolerant amylase.</title>
        <authorList>
            <person name="Deutch C.E."/>
            <person name="Yang S."/>
        </authorList>
    </citation>
    <scope>NUCLEOTIDE SEQUENCE [LARGE SCALE GENOMIC DNA]</scope>
    <source>
        <strain evidence="2 3">DD1</strain>
    </source>
</reference>
<dbReference type="InterPro" id="IPR025426">
    <property type="entry name" value="DUF4305"/>
</dbReference>
<sequence>MRFSPLGSAIIYFILGSLFIYIGIKSADDTVFNFITLALAFFATIDFVVAIRLVSLHFKIKKAKKK</sequence>
<feature type="transmembrane region" description="Helical" evidence="1">
    <location>
        <begin position="30"/>
        <end position="54"/>
    </location>
</feature>
<dbReference type="AlphaFoldDB" id="A0A317KSV2"/>
<evidence type="ECO:0000313" key="2">
    <source>
        <dbReference type="EMBL" id="PWU66537.1"/>
    </source>
</evidence>
<keyword evidence="1" id="KW-1133">Transmembrane helix</keyword>
<comment type="caution">
    <text evidence="2">The sequence shown here is derived from an EMBL/GenBank/DDBJ whole genome shotgun (WGS) entry which is preliminary data.</text>
</comment>
<evidence type="ECO:0000313" key="3">
    <source>
        <dbReference type="Proteomes" id="UP000245624"/>
    </source>
</evidence>
<dbReference type="Pfam" id="PF14146">
    <property type="entry name" value="DUF4305"/>
    <property type="match status" value="1"/>
</dbReference>
<dbReference type="OrthoDB" id="2355666at2"/>
<dbReference type="RefSeq" id="WP_054861183.1">
    <property type="nucleotide sequence ID" value="NZ_JAJUIE010000071.1"/>
</dbReference>
<name>A0A317KSV2_9BACI</name>
<keyword evidence="1" id="KW-0812">Transmembrane</keyword>